<keyword evidence="5" id="KW-0862">Zinc</keyword>
<evidence type="ECO:0000313" key="12">
    <source>
        <dbReference type="EMBL" id="KAK9841290.1"/>
    </source>
</evidence>
<evidence type="ECO:0000259" key="11">
    <source>
        <dbReference type="PROSITE" id="PS50089"/>
    </source>
</evidence>
<keyword evidence="4 8" id="KW-0863">Zinc-finger</keyword>
<sequence length="517" mass="55750">MALLPLLALAHASVILKTANYTLDPFAALPAKFGSRLSFQGVEGDLVAAEPADACSDIRRPDSSLSPWIAVISRSRGMGQGCNFATKVLRAQAAGATAAIVYDDAYEPLVIMDKLANTPEPAIPSVFVSQQTGIVMNRLLKTGVTAAILLPVDDAAWISLLMSLFAAAMALSIVIATFYFIRRLQARVAGMPEGGYQIIHSRQEGMTESEMRNLPVVMHETPMRARNRPGATGGSSSDEEESPQGGKGGGTLKTCTVCLEDYRDGEKLRELPCKHRFHMECIDQWLSSRKPLCPVCKWDALVPRPRPAGEAGDEESGFVAPLDPQPTFTVYRRSPSRLRSWLDWLQGRPRQADDLNIPLAAEPHLADQSDSRHEEDRGRAAAPRPAAAEDEPPSTPSNFPGLHFQRRGDNDEEDENEIQPAPSMHGAAEEPSRGSTGQASRPPGFSRFSMRGTSSGEGQQRSGARAIDQGPRLARLSAQPHAVTPSGSRGVPLARPLEPSLSASAPEPHQSNLHNAS</sequence>
<dbReference type="SMART" id="SM00184">
    <property type="entry name" value="RING"/>
    <property type="match status" value="1"/>
</dbReference>
<evidence type="ECO:0000256" key="10">
    <source>
        <dbReference type="SAM" id="Phobius"/>
    </source>
</evidence>
<proteinExistence type="predicted"/>
<dbReference type="SUPFAM" id="SSF57850">
    <property type="entry name" value="RING/U-box"/>
    <property type="match status" value="1"/>
</dbReference>
<feature type="region of interest" description="Disordered" evidence="9">
    <location>
        <begin position="364"/>
        <end position="517"/>
    </location>
</feature>
<name>A0AAW1S4H6_9CHLO</name>
<dbReference type="InterPro" id="IPR046450">
    <property type="entry name" value="PA_dom_sf"/>
</dbReference>
<dbReference type="Pfam" id="PF13639">
    <property type="entry name" value="zf-RING_2"/>
    <property type="match status" value="1"/>
</dbReference>
<evidence type="ECO:0000256" key="7">
    <source>
        <dbReference type="ARBA" id="ARBA00023136"/>
    </source>
</evidence>
<dbReference type="InterPro" id="IPR013083">
    <property type="entry name" value="Znf_RING/FYVE/PHD"/>
</dbReference>
<feature type="transmembrane region" description="Helical" evidence="10">
    <location>
        <begin position="157"/>
        <end position="181"/>
    </location>
</feature>
<dbReference type="GO" id="GO:0006511">
    <property type="term" value="P:ubiquitin-dependent protein catabolic process"/>
    <property type="evidence" value="ECO:0007669"/>
    <property type="project" value="TreeGrafter"/>
</dbReference>
<feature type="compositionally biased region" description="Basic and acidic residues" evidence="9">
    <location>
        <begin position="364"/>
        <end position="379"/>
    </location>
</feature>
<dbReference type="PROSITE" id="PS50089">
    <property type="entry name" value="ZF_RING_2"/>
    <property type="match status" value="1"/>
</dbReference>
<dbReference type="GO" id="GO:0005634">
    <property type="term" value="C:nucleus"/>
    <property type="evidence" value="ECO:0007669"/>
    <property type="project" value="TreeGrafter"/>
</dbReference>
<dbReference type="GO" id="GO:0008270">
    <property type="term" value="F:zinc ion binding"/>
    <property type="evidence" value="ECO:0007669"/>
    <property type="project" value="UniProtKB-KW"/>
</dbReference>
<dbReference type="InterPro" id="IPR003137">
    <property type="entry name" value="PA_domain"/>
</dbReference>
<gene>
    <name evidence="12" type="ORF">WJX74_003235</name>
</gene>
<dbReference type="PANTHER" id="PTHR45931">
    <property type="entry name" value="SI:CH211-59O9.10"/>
    <property type="match status" value="1"/>
</dbReference>
<dbReference type="Gene3D" id="3.30.40.10">
    <property type="entry name" value="Zinc/RING finger domain, C3HC4 (zinc finger)"/>
    <property type="match status" value="1"/>
</dbReference>
<evidence type="ECO:0000256" key="5">
    <source>
        <dbReference type="ARBA" id="ARBA00022833"/>
    </source>
</evidence>
<evidence type="ECO:0000256" key="9">
    <source>
        <dbReference type="SAM" id="MobiDB-lite"/>
    </source>
</evidence>
<reference evidence="12 13" key="1">
    <citation type="journal article" date="2024" name="Nat. Commun.">
        <title>Phylogenomics reveals the evolutionary origins of lichenization in chlorophyte algae.</title>
        <authorList>
            <person name="Puginier C."/>
            <person name="Libourel C."/>
            <person name="Otte J."/>
            <person name="Skaloud P."/>
            <person name="Haon M."/>
            <person name="Grisel S."/>
            <person name="Petersen M."/>
            <person name="Berrin J.G."/>
            <person name="Delaux P.M."/>
            <person name="Dal Grande F."/>
            <person name="Keller J."/>
        </authorList>
    </citation>
    <scope>NUCLEOTIDE SEQUENCE [LARGE SCALE GENOMIC DNA]</scope>
    <source>
        <strain evidence="12 13">SAG 2145</strain>
    </source>
</reference>
<dbReference type="SUPFAM" id="SSF52025">
    <property type="entry name" value="PA domain"/>
    <property type="match status" value="1"/>
</dbReference>
<comment type="subcellular location">
    <subcellularLocation>
        <location evidence="1">Membrane</location>
    </subcellularLocation>
</comment>
<feature type="region of interest" description="Disordered" evidence="9">
    <location>
        <begin position="306"/>
        <end position="326"/>
    </location>
</feature>
<feature type="domain" description="RING-type" evidence="11">
    <location>
        <begin position="255"/>
        <end position="297"/>
    </location>
</feature>
<comment type="caution">
    <text evidence="12">The sequence shown here is derived from an EMBL/GenBank/DDBJ whole genome shotgun (WGS) entry which is preliminary data.</text>
</comment>
<dbReference type="Proteomes" id="UP001438707">
    <property type="component" value="Unassembled WGS sequence"/>
</dbReference>
<keyword evidence="3" id="KW-0479">Metal-binding</keyword>
<organism evidence="12 13">
    <name type="scientific">Apatococcus lobatus</name>
    <dbReference type="NCBI Taxonomy" id="904363"/>
    <lineage>
        <taxon>Eukaryota</taxon>
        <taxon>Viridiplantae</taxon>
        <taxon>Chlorophyta</taxon>
        <taxon>core chlorophytes</taxon>
        <taxon>Trebouxiophyceae</taxon>
        <taxon>Chlorellales</taxon>
        <taxon>Chlorellaceae</taxon>
        <taxon>Apatococcus</taxon>
    </lineage>
</organism>
<dbReference type="InterPro" id="IPR051834">
    <property type="entry name" value="RING_finger_E3_ligase"/>
</dbReference>
<evidence type="ECO:0000256" key="1">
    <source>
        <dbReference type="ARBA" id="ARBA00004370"/>
    </source>
</evidence>
<dbReference type="InterPro" id="IPR001841">
    <property type="entry name" value="Znf_RING"/>
</dbReference>
<keyword evidence="13" id="KW-1185">Reference proteome</keyword>
<evidence type="ECO:0000256" key="4">
    <source>
        <dbReference type="ARBA" id="ARBA00022771"/>
    </source>
</evidence>
<feature type="compositionally biased region" description="Polar residues" evidence="9">
    <location>
        <begin position="451"/>
        <end position="462"/>
    </location>
</feature>
<feature type="region of interest" description="Disordered" evidence="9">
    <location>
        <begin position="221"/>
        <end position="250"/>
    </location>
</feature>
<keyword evidence="2 10" id="KW-0812">Transmembrane</keyword>
<evidence type="ECO:0000313" key="13">
    <source>
        <dbReference type="Proteomes" id="UP001438707"/>
    </source>
</evidence>
<keyword evidence="6 10" id="KW-1133">Transmembrane helix</keyword>
<accession>A0AAW1S4H6</accession>
<evidence type="ECO:0000256" key="6">
    <source>
        <dbReference type="ARBA" id="ARBA00022989"/>
    </source>
</evidence>
<dbReference type="Pfam" id="PF02225">
    <property type="entry name" value="PA"/>
    <property type="match status" value="1"/>
</dbReference>
<dbReference type="GO" id="GO:0061630">
    <property type="term" value="F:ubiquitin protein ligase activity"/>
    <property type="evidence" value="ECO:0007669"/>
    <property type="project" value="TreeGrafter"/>
</dbReference>
<dbReference type="AlphaFoldDB" id="A0AAW1S4H6"/>
<protein>
    <recommendedName>
        <fullName evidence="11">RING-type domain-containing protein</fullName>
    </recommendedName>
</protein>
<dbReference type="Gene3D" id="3.50.30.30">
    <property type="match status" value="1"/>
</dbReference>
<keyword evidence="7 10" id="KW-0472">Membrane</keyword>
<evidence type="ECO:0000256" key="8">
    <source>
        <dbReference type="PROSITE-ProRule" id="PRU00175"/>
    </source>
</evidence>
<dbReference type="FunFam" id="3.30.40.10:FF:000388">
    <property type="entry name" value="Putative RING zinc finger domain superfamily protein"/>
    <property type="match status" value="1"/>
</dbReference>
<dbReference type="PANTHER" id="PTHR45931:SF3">
    <property type="entry name" value="RING ZINC FINGER-CONTAINING PROTEIN"/>
    <property type="match status" value="1"/>
</dbReference>
<dbReference type="GO" id="GO:0016020">
    <property type="term" value="C:membrane"/>
    <property type="evidence" value="ECO:0007669"/>
    <property type="project" value="UniProtKB-SubCell"/>
</dbReference>
<evidence type="ECO:0000256" key="3">
    <source>
        <dbReference type="ARBA" id="ARBA00022723"/>
    </source>
</evidence>
<dbReference type="EMBL" id="JALJOS010000003">
    <property type="protein sequence ID" value="KAK9841290.1"/>
    <property type="molecule type" value="Genomic_DNA"/>
</dbReference>
<evidence type="ECO:0000256" key="2">
    <source>
        <dbReference type="ARBA" id="ARBA00022692"/>
    </source>
</evidence>
<dbReference type="CDD" id="cd23118">
    <property type="entry name" value="RING-H2_SIS3"/>
    <property type="match status" value="1"/>
</dbReference>